<dbReference type="RefSeq" id="WP_090240121.1">
    <property type="nucleotide sequence ID" value="NZ_FOJW01000013.1"/>
</dbReference>
<evidence type="ECO:0000313" key="2">
    <source>
        <dbReference type="EMBL" id="SFB29036.1"/>
    </source>
</evidence>
<name>A0A1I0ZVE8_9BACI</name>
<dbReference type="Proteomes" id="UP000198642">
    <property type="component" value="Unassembled WGS sequence"/>
</dbReference>
<keyword evidence="1" id="KW-0802">TPR repeat</keyword>
<evidence type="ECO:0000256" key="1">
    <source>
        <dbReference type="PROSITE-ProRule" id="PRU00339"/>
    </source>
</evidence>
<sequence>MSSDQFYIYGNKQKSFQLHAERMVLYLGAGIIEAWSKNHEAYYLFFYKHDFLTAVKAKKLRRCSFIASAFKQGMVFNAPHPFIDELLSANHPCRTTRFEPLLKKLDKHYTPQEKAFILTFFESFISKKQLFNEITSIFYTYRRNGQNFLGYRIVRILMDFAPGHSLVRQLSSDWSFREYADLYHHQSEKVLDKDLIFAEKVLSSEKDQDDCFHRLITLLDKQSRWIDMMALYGDKLIENPSENSYYPLLNLLNRHFDKEQTMCILENLYHQQPRFAPLKQDLLQIYIELNKIEQVLNILEDPDYYIEPPQTESIGGMLEQLDLASLSLQPEQLQTLFKLTIDWHPEKAEHLIHRYTAILLNTSEPGFIKELLKPFIEQRAVHPIYLKVDAMEKFSDNLDQMQVLGELYYEFSQPEQAIECFSWEMELKPEDPQPLKWLSKIYQELGMTNEADAYRKLFINLQKQV</sequence>
<dbReference type="PROSITE" id="PS50005">
    <property type="entry name" value="TPR"/>
    <property type="match status" value="1"/>
</dbReference>
<dbReference type="Gene3D" id="1.25.40.10">
    <property type="entry name" value="Tetratricopeptide repeat domain"/>
    <property type="match status" value="1"/>
</dbReference>
<dbReference type="SUPFAM" id="SSF48452">
    <property type="entry name" value="TPR-like"/>
    <property type="match status" value="1"/>
</dbReference>
<reference evidence="2 3" key="1">
    <citation type="submission" date="2016-10" db="EMBL/GenBank/DDBJ databases">
        <authorList>
            <person name="de Groot N.N."/>
        </authorList>
    </citation>
    <scope>NUCLEOTIDE SEQUENCE [LARGE SCALE GENOMIC DNA]</scope>
    <source>
        <strain evidence="2 3">CGMCC 1.3702</strain>
    </source>
</reference>
<protein>
    <submittedName>
        <fullName evidence="2">Uncharacterized protein</fullName>
    </submittedName>
</protein>
<dbReference type="OrthoDB" id="2676051at2"/>
<proteinExistence type="predicted"/>
<dbReference type="InterPro" id="IPR019734">
    <property type="entry name" value="TPR_rpt"/>
</dbReference>
<dbReference type="EMBL" id="FOJW01000013">
    <property type="protein sequence ID" value="SFB29036.1"/>
    <property type="molecule type" value="Genomic_DNA"/>
</dbReference>
<keyword evidence="3" id="KW-1185">Reference proteome</keyword>
<dbReference type="AlphaFoldDB" id="A0A1I0ZVE8"/>
<dbReference type="InterPro" id="IPR011990">
    <property type="entry name" value="TPR-like_helical_dom_sf"/>
</dbReference>
<feature type="repeat" description="TPR" evidence="1">
    <location>
        <begin position="398"/>
        <end position="431"/>
    </location>
</feature>
<evidence type="ECO:0000313" key="3">
    <source>
        <dbReference type="Proteomes" id="UP000198642"/>
    </source>
</evidence>
<gene>
    <name evidence="2" type="ORF">SAMN04488072_11372</name>
</gene>
<dbReference type="STRING" id="237679.SAMN04488072_11372"/>
<organism evidence="2 3">
    <name type="scientific">Lentibacillus halodurans</name>
    <dbReference type="NCBI Taxonomy" id="237679"/>
    <lineage>
        <taxon>Bacteria</taxon>
        <taxon>Bacillati</taxon>
        <taxon>Bacillota</taxon>
        <taxon>Bacilli</taxon>
        <taxon>Bacillales</taxon>
        <taxon>Bacillaceae</taxon>
        <taxon>Lentibacillus</taxon>
    </lineage>
</organism>
<accession>A0A1I0ZVE8</accession>